<evidence type="ECO:0000256" key="3">
    <source>
        <dbReference type="ARBA" id="ARBA00022553"/>
    </source>
</evidence>
<dbReference type="PROSITE" id="PS52004">
    <property type="entry name" value="KS3_2"/>
    <property type="match status" value="1"/>
</dbReference>
<feature type="region of interest" description="Disordered" evidence="7">
    <location>
        <begin position="77"/>
        <end position="110"/>
    </location>
</feature>
<evidence type="ECO:0000256" key="2">
    <source>
        <dbReference type="ARBA" id="ARBA00022450"/>
    </source>
</evidence>
<dbReference type="Pfam" id="PF13561">
    <property type="entry name" value="adh_short_C2"/>
    <property type="match status" value="1"/>
</dbReference>
<dbReference type="SUPFAM" id="SSF52151">
    <property type="entry name" value="FabD/lysophospholipase-like"/>
    <property type="match status" value="1"/>
</dbReference>
<gene>
    <name evidence="10" type="primary">fabG</name>
    <name evidence="10" type="ORF">ABZ931_02105</name>
</gene>
<dbReference type="PROSITE" id="PS00606">
    <property type="entry name" value="KS3_1"/>
    <property type="match status" value="1"/>
</dbReference>
<protein>
    <submittedName>
        <fullName evidence="10">3-oxoacyl-ACP reductase FabG</fullName>
        <ecNumber evidence="10">1.1.1.100</ecNumber>
    </submittedName>
</protein>
<feature type="compositionally biased region" description="Low complexity" evidence="7">
    <location>
        <begin position="1068"/>
        <end position="1084"/>
    </location>
</feature>
<feature type="compositionally biased region" description="Low complexity" evidence="7">
    <location>
        <begin position="1091"/>
        <end position="1118"/>
    </location>
</feature>
<dbReference type="SMART" id="SM01294">
    <property type="entry name" value="PKS_PP_betabranch"/>
    <property type="match status" value="1"/>
</dbReference>
<comment type="similarity">
    <text evidence="1">Belongs to the short-chain dehydrogenases/reductases (SDR) family.</text>
</comment>
<comment type="caution">
    <text evidence="10">The sequence shown here is derived from an EMBL/GenBank/DDBJ whole genome shotgun (WGS) entry which is preliminary data.</text>
</comment>
<dbReference type="Gene3D" id="3.30.70.3290">
    <property type="match status" value="1"/>
</dbReference>
<dbReference type="InterPro" id="IPR009081">
    <property type="entry name" value="PP-bd_ACP"/>
</dbReference>
<dbReference type="CDD" id="cd00833">
    <property type="entry name" value="PKS"/>
    <property type="match status" value="1"/>
</dbReference>
<dbReference type="RefSeq" id="WP_359690044.1">
    <property type="nucleotide sequence ID" value="NZ_JBEYXT010000005.1"/>
</dbReference>
<name>A0ABV3ARK0_9ACTN</name>
<dbReference type="InterPro" id="IPR057326">
    <property type="entry name" value="KR_dom"/>
</dbReference>
<evidence type="ECO:0000256" key="4">
    <source>
        <dbReference type="ARBA" id="ARBA00022679"/>
    </source>
</evidence>
<accession>A0ABV3ARK0</accession>
<dbReference type="Pfam" id="PF00109">
    <property type="entry name" value="ketoacyl-synt"/>
    <property type="match status" value="1"/>
</dbReference>
<dbReference type="GO" id="GO:0004316">
    <property type="term" value="F:3-oxoacyl-[acyl-carrier-protein] reductase (NADPH) activity"/>
    <property type="evidence" value="ECO:0007669"/>
    <property type="project" value="UniProtKB-EC"/>
</dbReference>
<evidence type="ECO:0000256" key="5">
    <source>
        <dbReference type="ARBA" id="ARBA00023194"/>
    </source>
</evidence>
<dbReference type="InterPro" id="IPR014031">
    <property type="entry name" value="Ketoacyl_synth_C"/>
</dbReference>
<keyword evidence="4" id="KW-0808">Transferase</keyword>
<dbReference type="PANTHER" id="PTHR43775">
    <property type="entry name" value="FATTY ACID SYNTHASE"/>
    <property type="match status" value="1"/>
</dbReference>
<keyword evidence="10" id="KW-0560">Oxidoreductase</keyword>
<evidence type="ECO:0000259" key="9">
    <source>
        <dbReference type="PROSITE" id="PS52004"/>
    </source>
</evidence>
<evidence type="ECO:0000313" key="11">
    <source>
        <dbReference type="Proteomes" id="UP001551189"/>
    </source>
</evidence>
<dbReference type="SMART" id="SM00823">
    <property type="entry name" value="PKS_PP"/>
    <property type="match status" value="2"/>
</dbReference>
<dbReference type="Gene3D" id="3.40.47.10">
    <property type="match status" value="1"/>
</dbReference>
<dbReference type="InterPro" id="IPR036736">
    <property type="entry name" value="ACP-like_sf"/>
</dbReference>
<dbReference type="Gene3D" id="3.40.366.10">
    <property type="entry name" value="Malonyl-Coenzyme A Acyl Carrier Protein, domain 2"/>
    <property type="match status" value="1"/>
</dbReference>
<feature type="region of interest" description="Disordered" evidence="7">
    <location>
        <begin position="998"/>
        <end position="1134"/>
    </location>
</feature>
<dbReference type="Gene3D" id="3.40.50.720">
    <property type="entry name" value="NAD(P)-binding Rossmann-like Domain"/>
    <property type="match status" value="1"/>
</dbReference>
<dbReference type="InterPro" id="IPR032821">
    <property type="entry name" value="PKS_assoc"/>
</dbReference>
<feature type="compositionally biased region" description="Low complexity" evidence="7">
    <location>
        <begin position="1003"/>
        <end position="1025"/>
    </location>
</feature>
<dbReference type="InterPro" id="IPR018201">
    <property type="entry name" value="Ketoacyl_synth_AS"/>
</dbReference>
<keyword evidence="2" id="KW-0596">Phosphopantetheine</keyword>
<dbReference type="PRINTS" id="PR00081">
    <property type="entry name" value="GDHRDH"/>
</dbReference>
<evidence type="ECO:0000256" key="1">
    <source>
        <dbReference type="ARBA" id="ARBA00006484"/>
    </source>
</evidence>
<dbReference type="SUPFAM" id="SSF55048">
    <property type="entry name" value="Probable ACP-binding domain of malonyl-CoA ACP transacylase"/>
    <property type="match status" value="1"/>
</dbReference>
<dbReference type="InterPro" id="IPR036291">
    <property type="entry name" value="NAD(P)-bd_dom_sf"/>
</dbReference>
<feature type="compositionally biased region" description="Basic and acidic residues" evidence="7">
    <location>
        <begin position="1219"/>
        <end position="1238"/>
    </location>
</feature>
<feature type="region of interest" description="Disordered" evidence="7">
    <location>
        <begin position="533"/>
        <end position="561"/>
    </location>
</feature>
<dbReference type="InterPro" id="IPR014030">
    <property type="entry name" value="Ketoacyl_synth_N"/>
</dbReference>
<keyword evidence="6" id="KW-0012">Acyltransferase</keyword>
<dbReference type="EMBL" id="JBEYXT010000005">
    <property type="protein sequence ID" value="MEU6799808.1"/>
    <property type="molecule type" value="Genomic_DNA"/>
</dbReference>
<dbReference type="InterPro" id="IPR050091">
    <property type="entry name" value="PKS_NRPS_Biosynth_Enz"/>
</dbReference>
<dbReference type="InterPro" id="IPR016036">
    <property type="entry name" value="Malonyl_transacylase_ACP-bd"/>
</dbReference>
<dbReference type="SUPFAM" id="SSF51735">
    <property type="entry name" value="NAD(P)-binding Rossmann-fold domains"/>
    <property type="match status" value="1"/>
</dbReference>
<feature type="region of interest" description="Disordered" evidence="7">
    <location>
        <begin position="1219"/>
        <end position="1261"/>
    </location>
</feature>
<reference evidence="10 11" key="1">
    <citation type="submission" date="2024-06" db="EMBL/GenBank/DDBJ databases">
        <title>The Natural Products Discovery Center: Release of the First 8490 Sequenced Strains for Exploring Actinobacteria Biosynthetic Diversity.</title>
        <authorList>
            <person name="Kalkreuter E."/>
            <person name="Kautsar S.A."/>
            <person name="Yang D."/>
            <person name="Bader C.D."/>
            <person name="Teijaro C.N."/>
            <person name="Fluegel L."/>
            <person name="Davis C.M."/>
            <person name="Simpson J.R."/>
            <person name="Lauterbach L."/>
            <person name="Steele A.D."/>
            <person name="Gui C."/>
            <person name="Meng S."/>
            <person name="Li G."/>
            <person name="Viehrig K."/>
            <person name="Ye F."/>
            <person name="Su P."/>
            <person name="Kiefer A.F."/>
            <person name="Nichols A."/>
            <person name="Cepeda A.J."/>
            <person name="Yan W."/>
            <person name="Fan B."/>
            <person name="Jiang Y."/>
            <person name="Adhikari A."/>
            <person name="Zheng C.-J."/>
            <person name="Schuster L."/>
            <person name="Cowan T.M."/>
            <person name="Smanski M.J."/>
            <person name="Chevrette M.G."/>
            <person name="De Carvalho L.P.S."/>
            <person name="Shen B."/>
        </authorList>
    </citation>
    <scope>NUCLEOTIDE SEQUENCE [LARGE SCALE GENOMIC DNA]</scope>
    <source>
        <strain evidence="10 11">NPDC046851</strain>
    </source>
</reference>
<dbReference type="Pfam" id="PF00550">
    <property type="entry name" value="PP-binding"/>
    <property type="match status" value="2"/>
</dbReference>
<dbReference type="PRINTS" id="PR00080">
    <property type="entry name" value="SDRFAMILY"/>
</dbReference>
<proteinExistence type="inferred from homology"/>
<dbReference type="Pfam" id="PF00698">
    <property type="entry name" value="Acyl_transf_1"/>
    <property type="match status" value="1"/>
</dbReference>
<dbReference type="PROSITE" id="PS00061">
    <property type="entry name" value="ADH_SHORT"/>
    <property type="match status" value="1"/>
</dbReference>
<dbReference type="Pfam" id="PF02801">
    <property type="entry name" value="Ketoacyl-synt_C"/>
    <property type="match status" value="1"/>
</dbReference>
<keyword evidence="11" id="KW-1185">Reference proteome</keyword>
<dbReference type="NCBIfam" id="NF009466">
    <property type="entry name" value="PRK12826.1-2"/>
    <property type="match status" value="1"/>
</dbReference>
<feature type="compositionally biased region" description="Low complexity" evidence="7">
    <location>
        <begin position="548"/>
        <end position="559"/>
    </location>
</feature>
<dbReference type="SMART" id="SM00822">
    <property type="entry name" value="PKS_KR"/>
    <property type="match status" value="1"/>
</dbReference>
<feature type="domain" description="Carrier" evidence="8">
    <location>
        <begin position="1133"/>
        <end position="1210"/>
    </location>
</feature>
<dbReference type="InterPro" id="IPR020841">
    <property type="entry name" value="PKS_Beta-ketoAc_synthase_dom"/>
</dbReference>
<feature type="domain" description="Ketosynthase family 3 (KS3)" evidence="9">
    <location>
        <begin position="117"/>
        <end position="534"/>
    </location>
</feature>
<dbReference type="InterPro" id="IPR020904">
    <property type="entry name" value="Sc_DH/Rdtase_CS"/>
</dbReference>
<dbReference type="Pfam" id="PF16197">
    <property type="entry name" value="KAsynt_C_assoc"/>
    <property type="match status" value="1"/>
</dbReference>
<dbReference type="InterPro" id="IPR020806">
    <property type="entry name" value="PKS_PP-bd"/>
</dbReference>
<dbReference type="Gene3D" id="1.10.1200.10">
    <property type="entry name" value="ACP-like"/>
    <property type="match status" value="2"/>
</dbReference>
<dbReference type="SUPFAM" id="SSF47336">
    <property type="entry name" value="ACP-like"/>
    <property type="match status" value="2"/>
</dbReference>
<dbReference type="PROSITE" id="PS50075">
    <property type="entry name" value="CARRIER"/>
    <property type="match status" value="2"/>
</dbReference>
<evidence type="ECO:0000259" key="8">
    <source>
        <dbReference type="PROSITE" id="PS50075"/>
    </source>
</evidence>
<dbReference type="InterPro" id="IPR002347">
    <property type="entry name" value="SDR_fam"/>
</dbReference>
<dbReference type="SMART" id="SM00827">
    <property type="entry name" value="PKS_AT"/>
    <property type="match status" value="1"/>
</dbReference>
<evidence type="ECO:0000256" key="7">
    <source>
        <dbReference type="SAM" id="MobiDB-lite"/>
    </source>
</evidence>
<sequence>MRAWAVEWVMRNAGIARETVETDRPFGDYGLSSMKLVSLSGELSELLDRNLPVDIAYSFPTIAALVAELSAEDALDGAAPAAPGSGTASGAAAPSGSAAPSTSAASPAHPVASPAVREPIAVVGAGCRLPGGIRGPEEYWRFLLDGGDAIHRTPPGRWSGLPGADRIREGAAGLGGFLDDIDRFDAAYFGISPKEAAMTDPQQRLVLEVAQEALEHAGIPARTLEGRRAGVFLGASTADYAPDSPEDMGGWSAAGSSMGVIAGRLSYSLGLRGPSMLVDTACSASLVAVHLACQSLRAGESELALAGGVNLLLSPGASVAFEEAGMLSPDGRCHTFDAGAHGYGRGEGCGVVVLKRLSDAVRDGDRVLAVIRGSAVNHNGRSNGLMAPNGQAQAELLAAAYENAGLDPATVDYVEAHGTGTAVGDPIEMGAITSVTGGGRDPERPLLVGAVKTNLGHLEAAAGVAGFLKTVLALRHGELPATLHFRSLNPAIPADAPVRVVAERTPWPSGTGPRTAGVSSFGFGGSNAHVVLEEAPPGTDGGRDAGPADDTSAADASASRPVVVTVDGSSPHACREQAAALHAWVAEHRGTVSVASVAHTTTVRRSHGPVRAAVVARDTGELLDRLLLLSTGEEDTGVVAGWVRDDARPVFVFSGQGAQWPGMARELLTEDAAFAEAIDALDPLVREESGFSVREVLAEGAATALDPTDVMQPVLFSVHVALAASLRARGVEPAAVVGHSMGEVAAAVVAGALSLEDGVRVTCRRSRLMKGLSGRGAMAVVSADPEEVTRFVAGHGLDREVTVAIRLSPSATVVSGDRDAVELLMAAWQAEGVKALPVNIDVACHSPQVDEILDELAAQLADIRPRTPRVPLYSTVTPGRATPMDARYWVDNLRQPVLLSDAVGLAARDGHEVFVEVSPHPVLVGPIGATLRSLDVAEAVVRPTLRREEHPLDALALTVAALHCHGHPVAWNTVWHTGTLLPLPPRSWDHRRSHWLSGAAGSTEGAAPTTGPEGTAAPEGAVPGPKTLEERQPDTEEDGAAFVALGRAPSLAGRGRRRPVAARRADAPHPSASAAPTDSPLAATAPPPAKGPHATTPAGAPAPTPGTTSNPAPPTGTTSDPALTGTTPNPAPPTRAQLEVLVRDEVAAVMECEPEDVRTRQSLFAAGMDSLMSLVVLGRLSDLLGLEVTPADLREHPTVASLAAFLADALPQGPLPAALRERAEEPTKPTETRTERTEGAPVTRRTPHRTRPRERAEGDRSMSRVALVTGGNRGIGLAVARRLAADGMKVAVTYRSDPPSDLFAVRCDVRDPESVHHAVNEVEQTLGGIDVLVANSGITRDRAFAVMSEPDFAAVMDTNLMGAYRVTRAVVREMMRKREGRIVFVSSVAGLTGSVGQANYASSKAGMIGLARSLALELSPYGVTVNTVAPGWVDTDMTVRLPEKVKEGITSQVPLGRQGSAEEIAEVVGFLASEGSSYVTGAVLPVDGGLSLGA</sequence>
<feature type="compositionally biased region" description="Polar residues" evidence="7">
    <location>
        <begin position="1119"/>
        <end position="1128"/>
    </location>
</feature>
<dbReference type="SMART" id="SM00825">
    <property type="entry name" value="PKS_KS"/>
    <property type="match status" value="1"/>
</dbReference>
<dbReference type="PANTHER" id="PTHR43775:SF37">
    <property type="entry name" value="SI:DKEY-61P9.11"/>
    <property type="match status" value="1"/>
</dbReference>
<evidence type="ECO:0000256" key="6">
    <source>
        <dbReference type="ARBA" id="ARBA00023315"/>
    </source>
</evidence>
<organism evidence="10 11">
    <name type="scientific">Streptomyces neyagawaensis</name>
    <dbReference type="NCBI Taxonomy" id="42238"/>
    <lineage>
        <taxon>Bacteria</taxon>
        <taxon>Bacillati</taxon>
        <taxon>Actinomycetota</taxon>
        <taxon>Actinomycetes</taxon>
        <taxon>Kitasatosporales</taxon>
        <taxon>Streptomycetaceae</taxon>
        <taxon>Streptomyces</taxon>
    </lineage>
</organism>
<dbReference type="SUPFAM" id="SSF53901">
    <property type="entry name" value="Thiolase-like"/>
    <property type="match status" value="1"/>
</dbReference>
<dbReference type="InterPro" id="IPR014043">
    <property type="entry name" value="Acyl_transferase_dom"/>
</dbReference>
<dbReference type="CDD" id="cd05333">
    <property type="entry name" value="BKR_SDR_c"/>
    <property type="match status" value="1"/>
</dbReference>
<dbReference type="EC" id="1.1.1.100" evidence="10"/>
<dbReference type="InterPro" id="IPR016039">
    <property type="entry name" value="Thiolase-like"/>
</dbReference>
<keyword evidence="3" id="KW-0597">Phosphoprotein</keyword>
<evidence type="ECO:0000313" key="10">
    <source>
        <dbReference type="EMBL" id="MEU6799808.1"/>
    </source>
</evidence>
<dbReference type="Proteomes" id="UP001551189">
    <property type="component" value="Unassembled WGS sequence"/>
</dbReference>
<keyword evidence="5" id="KW-0045">Antibiotic biosynthesis</keyword>
<dbReference type="InterPro" id="IPR016035">
    <property type="entry name" value="Acyl_Trfase/lysoPLipase"/>
</dbReference>
<dbReference type="InterPro" id="IPR001227">
    <property type="entry name" value="Ac_transferase_dom_sf"/>
</dbReference>
<feature type="domain" description="Carrier" evidence="8">
    <location>
        <begin position="1"/>
        <end position="73"/>
    </location>
</feature>